<reference evidence="3" key="1">
    <citation type="submission" date="2025-08" db="UniProtKB">
        <authorList>
            <consortium name="RefSeq"/>
        </authorList>
    </citation>
    <scope>IDENTIFICATION</scope>
    <source>
        <tissue evidence="3">Whole body</tissue>
    </source>
</reference>
<feature type="compositionally biased region" description="Basic and acidic residues" evidence="1">
    <location>
        <begin position="183"/>
        <end position="194"/>
    </location>
</feature>
<evidence type="ECO:0000313" key="2">
    <source>
        <dbReference type="Proteomes" id="UP000504618"/>
    </source>
</evidence>
<name>A0A6J1RA61_9HYME</name>
<dbReference type="GeneID" id="112467276"/>
<organism evidence="2 3">
    <name type="scientific">Temnothorax curvispinosus</name>
    <dbReference type="NCBI Taxonomy" id="300111"/>
    <lineage>
        <taxon>Eukaryota</taxon>
        <taxon>Metazoa</taxon>
        <taxon>Ecdysozoa</taxon>
        <taxon>Arthropoda</taxon>
        <taxon>Hexapoda</taxon>
        <taxon>Insecta</taxon>
        <taxon>Pterygota</taxon>
        <taxon>Neoptera</taxon>
        <taxon>Endopterygota</taxon>
        <taxon>Hymenoptera</taxon>
        <taxon>Apocrita</taxon>
        <taxon>Aculeata</taxon>
        <taxon>Formicoidea</taxon>
        <taxon>Formicidae</taxon>
        <taxon>Myrmicinae</taxon>
        <taxon>Temnothorax</taxon>
    </lineage>
</organism>
<dbReference type="Proteomes" id="UP000504618">
    <property type="component" value="Unplaced"/>
</dbReference>
<dbReference type="AlphaFoldDB" id="A0A6J1RA61"/>
<evidence type="ECO:0000256" key="1">
    <source>
        <dbReference type="SAM" id="MobiDB-lite"/>
    </source>
</evidence>
<sequence length="202" mass="23080">MEYSTQLDFKIEVDDWEQFVKWVEFYFEAKGITDANKQRAIFLTKIDAEAYAVVWKVCAPAKPKDVTLAEIIKKVNEYIKPKANVTVLRSRFRERIQAEKESVAQYVAILRNLATECKFASEDEAINDQLLSGIRNKDIKIALFRMTALTVDSAIGTATTIEEAQKTADKFKVEAEEENNNSNKEEKTKIDRLQTHGRNHGG</sequence>
<protein>
    <submittedName>
        <fullName evidence="3">Uncharacterized protein LOC112467276</fullName>
    </submittedName>
</protein>
<evidence type="ECO:0000313" key="3">
    <source>
        <dbReference type="RefSeq" id="XP_024891592.1"/>
    </source>
</evidence>
<dbReference type="RefSeq" id="XP_024891592.1">
    <property type="nucleotide sequence ID" value="XM_025035824.1"/>
</dbReference>
<proteinExistence type="predicted"/>
<gene>
    <name evidence="3" type="primary">LOC112467276</name>
</gene>
<feature type="region of interest" description="Disordered" evidence="1">
    <location>
        <begin position="172"/>
        <end position="202"/>
    </location>
</feature>
<keyword evidence="2" id="KW-1185">Reference proteome</keyword>
<dbReference type="PANTHER" id="PTHR33198">
    <property type="entry name" value="ANK_REP_REGION DOMAIN-CONTAINING PROTEIN-RELATED"/>
    <property type="match status" value="1"/>
</dbReference>
<dbReference type="PANTHER" id="PTHR33198:SF19">
    <property type="entry name" value="CCHC-TYPE DOMAIN-CONTAINING PROTEIN"/>
    <property type="match status" value="1"/>
</dbReference>
<dbReference type="OrthoDB" id="7698886at2759"/>
<accession>A0A6J1RA61</accession>